<reference evidence="2 3" key="1">
    <citation type="journal article" date="2016" name="Mol. Biol. Evol.">
        <title>Comparative Genomics of Early-Diverging Mushroom-Forming Fungi Provides Insights into the Origins of Lignocellulose Decay Capabilities.</title>
        <authorList>
            <person name="Nagy L.G."/>
            <person name="Riley R."/>
            <person name="Tritt A."/>
            <person name="Adam C."/>
            <person name="Daum C."/>
            <person name="Floudas D."/>
            <person name="Sun H."/>
            <person name="Yadav J.S."/>
            <person name="Pangilinan J."/>
            <person name="Larsson K.H."/>
            <person name="Matsuura K."/>
            <person name="Barry K."/>
            <person name="Labutti K."/>
            <person name="Kuo R."/>
            <person name="Ohm R.A."/>
            <person name="Bhattacharya S.S."/>
            <person name="Shirouzu T."/>
            <person name="Yoshinaga Y."/>
            <person name="Martin F.M."/>
            <person name="Grigoriev I.V."/>
            <person name="Hibbett D.S."/>
        </authorList>
    </citation>
    <scope>NUCLEOTIDE SEQUENCE [LARGE SCALE GENOMIC DNA]</scope>
    <source>
        <strain evidence="2 3">HHB12733</strain>
    </source>
</reference>
<accession>A0A165G403</accession>
<dbReference type="OrthoDB" id="10424865at2759"/>
<dbReference type="GO" id="GO:0003677">
    <property type="term" value="F:DNA binding"/>
    <property type="evidence" value="ECO:0007669"/>
    <property type="project" value="TreeGrafter"/>
</dbReference>
<dbReference type="AlphaFoldDB" id="A0A165G403"/>
<evidence type="ECO:0000313" key="3">
    <source>
        <dbReference type="Proteomes" id="UP000076842"/>
    </source>
</evidence>
<dbReference type="EMBL" id="KV423961">
    <property type="protein sequence ID" value="KZT57570.1"/>
    <property type="molecule type" value="Genomic_DNA"/>
</dbReference>
<keyword evidence="3" id="KW-1185">Reference proteome</keyword>
<dbReference type="InParanoid" id="A0A165G403"/>
<protein>
    <submittedName>
        <fullName evidence="2">Uncharacterized protein</fullName>
    </submittedName>
</protein>
<proteinExistence type="predicted"/>
<dbReference type="Pfam" id="PF09729">
    <property type="entry name" value="Gti1_Pac2"/>
    <property type="match status" value="1"/>
</dbReference>
<feature type="region of interest" description="Disordered" evidence="1">
    <location>
        <begin position="199"/>
        <end position="252"/>
    </location>
</feature>
<gene>
    <name evidence="2" type="ORF">CALCODRAFT_495962</name>
</gene>
<name>A0A165G403_9BASI</name>
<dbReference type="PANTHER" id="PTHR28027:SF2">
    <property type="entry name" value="TRANSCRIPTIONAL REGULATOR MIT1"/>
    <property type="match status" value="1"/>
</dbReference>
<sequence>MPSSRTSRRGRTSALSIVRPTCRGFRVESAHDIFLLLEACQQLSEQFPILSRRISGEEYRPLISHGSVFVFEQQPQLERWTDCRRWMENKQVGLWLVYPEAVKVPKTNTYGQHVNLHPDNEKRYLRSNLIAQINGLRKHTVTVSVAPVDEFGPRRKLSIIAFIDPAREHELAPIERHPDLATIHAAYEESLVKYRFEEEVSESAQAGPTRRSRARRRQCPRAKTYRPTISTPSMSPVPALSDSSSMSPVTPFHSLPPSEHPISAWASGSFYHPASHLCLRPGPIQLAPLRWPPNDEESSRKTALPPLHQVVGDLMKVGDRQLHMSIGWDRWMS</sequence>
<dbReference type="Proteomes" id="UP000076842">
    <property type="component" value="Unassembled WGS sequence"/>
</dbReference>
<evidence type="ECO:0000313" key="2">
    <source>
        <dbReference type="EMBL" id="KZT57570.1"/>
    </source>
</evidence>
<evidence type="ECO:0000256" key="1">
    <source>
        <dbReference type="SAM" id="MobiDB-lite"/>
    </source>
</evidence>
<organism evidence="2 3">
    <name type="scientific">Calocera cornea HHB12733</name>
    <dbReference type="NCBI Taxonomy" id="1353952"/>
    <lineage>
        <taxon>Eukaryota</taxon>
        <taxon>Fungi</taxon>
        <taxon>Dikarya</taxon>
        <taxon>Basidiomycota</taxon>
        <taxon>Agaricomycotina</taxon>
        <taxon>Dacrymycetes</taxon>
        <taxon>Dacrymycetales</taxon>
        <taxon>Dacrymycetaceae</taxon>
        <taxon>Calocera</taxon>
    </lineage>
</organism>
<dbReference type="InterPro" id="IPR018608">
    <property type="entry name" value="Gti1/Pac2"/>
</dbReference>
<feature type="compositionally biased region" description="Basic residues" evidence="1">
    <location>
        <begin position="210"/>
        <end position="224"/>
    </location>
</feature>
<dbReference type="PANTHER" id="PTHR28027">
    <property type="entry name" value="TRANSCRIPTIONAL REGULATOR MIT1"/>
    <property type="match status" value="1"/>
</dbReference>